<dbReference type="InterPro" id="IPR051619">
    <property type="entry name" value="TypeII_TA_RNase_PINc/VapC"/>
</dbReference>
<dbReference type="PANTHER" id="PTHR35901">
    <property type="entry name" value="RIBONUCLEASE VAPC3"/>
    <property type="match status" value="1"/>
</dbReference>
<dbReference type="SUPFAM" id="SSF88723">
    <property type="entry name" value="PIN domain-like"/>
    <property type="match status" value="1"/>
</dbReference>
<dbReference type="InterPro" id="IPR002716">
    <property type="entry name" value="PIN_dom"/>
</dbReference>
<dbReference type="PANTHER" id="PTHR35901:SF1">
    <property type="entry name" value="EXONUCLEASE VAPC9"/>
    <property type="match status" value="1"/>
</dbReference>
<dbReference type="Gene3D" id="3.40.50.1010">
    <property type="entry name" value="5'-nuclease"/>
    <property type="match status" value="1"/>
</dbReference>
<evidence type="ECO:0000259" key="2">
    <source>
        <dbReference type="Pfam" id="PF01850"/>
    </source>
</evidence>
<dbReference type="RefSeq" id="WP_259092523.1">
    <property type="nucleotide sequence ID" value="NZ_CP130454.1"/>
</dbReference>
<evidence type="ECO:0000313" key="4">
    <source>
        <dbReference type="Proteomes" id="UP001204798"/>
    </source>
</evidence>
<gene>
    <name evidence="3" type="ORF">M2350_000263</name>
</gene>
<proteinExistence type="predicted"/>
<protein>
    <submittedName>
        <fullName evidence="3">Nucleic acid-binding protein</fullName>
    </submittedName>
</protein>
<reference evidence="3 4" key="1">
    <citation type="submission" date="2022-08" db="EMBL/GenBank/DDBJ databases">
        <title>Bacterial and archaeal communities from various locations to study Microbial Dark Matter (Phase II).</title>
        <authorList>
            <person name="Stepanauskas R."/>
        </authorList>
    </citation>
    <scope>NUCLEOTIDE SEQUENCE [LARGE SCALE GENOMIC DNA]</scope>
    <source>
        <strain evidence="3 4">PD1</strain>
    </source>
</reference>
<dbReference type="EMBL" id="JANUCP010000001">
    <property type="protein sequence ID" value="MCS3917866.1"/>
    <property type="molecule type" value="Genomic_DNA"/>
</dbReference>
<sequence length="146" mass="16615">MRLVLNASVVVKWLLADEPLVPEARKLLQEFQEGVWEEFIVPEFCLREVANALWVAYHRGRITEEEARIGWLSFLQLNLSVLPDPPLSDVLDFALHHGIPVYDSIYIVLAQQEGCPLLTADERLFQAVADNLPFVQWLGNYGQQGS</sequence>
<accession>A0ABT2EIT9</accession>
<organism evidence="3 4">
    <name type="scientific">Candidatus Fervidibacter sacchari</name>
    <dbReference type="NCBI Taxonomy" id="1448929"/>
    <lineage>
        <taxon>Bacteria</taxon>
        <taxon>Candidatus Fervidibacterota</taxon>
        <taxon>Candidatus Fervidibacter</taxon>
    </lineage>
</organism>
<dbReference type="CDD" id="cd09873">
    <property type="entry name" value="PIN_Pae0151-like"/>
    <property type="match status" value="1"/>
</dbReference>
<evidence type="ECO:0000313" key="3">
    <source>
        <dbReference type="EMBL" id="MCS3917866.1"/>
    </source>
</evidence>
<keyword evidence="1" id="KW-0460">Magnesium</keyword>
<dbReference type="Pfam" id="PF01850">
    <property type="entry name" value="PIN"/>
    <property type="match status" value="1"/>
</dbReference>
<keyword evidence="4" id="KW-1185">Reference proteome</keyword>
<name>A0ABT2EIT9_9BACT</name>
<comment type="caution">
    <text evidence="3">The sequence shown here is derived from an EMBL/GenBank/DDBJ whole genome shotgun (WGS) entry which is preliminary data.</text>
</comment>
<dbReference type="InterPro" id="IPR044153">
    <property type="entry name" value="PIN_Pae0151-like"/>
</dbReference>
<evidence type="ECO:0000256" key="1">
    <source>
        <dbReference type="ARBA" id="ARBA00022842"/>
    </source>
</evidence>
<dbReference type="InterPro" id="IPR029060">
    <property type="entry name" value="PIN-like_dom_sf"/>
</dbReference>
<feature type="domain" description="PIN" evidence="2">
    <location>
        <begin position="4"/>
        <end position="129"/>
    </location>
</feature>
<dbReference type="Proteomes" id="UP001204798">
    <property type="component" value="Unassembled WGS sequence"/>
</dbReference>